<accession>A0A2W4XFK3</accession>
<dbReference type="Proteomes" id="UP000249081">
    <property type="component" value="Unassembled WGS sequence"/>
</dbReference>
<reference evidence="1 2" key="2">
    <citation type="submission" date="2018-06" db="EMBL/GenBank/DDBJ databases">
        <title>Metagenomic assembly of (sub)arctic Cyanobacteria and their associated microbiome from non-axenic cultures.</title>
        <authorList>
            <person name="Baurain D."/>
        </authorList>
    </citation>
    <scope>NUCLEOTIDE SEQUENCE [LARGE SCALE GENOMIC DNA]</scope>
    <source>
        <strain evidence="1">ULC041bin1</strain>
    </source>
</reference>
<evidence type="ECO:0000313" key="1">
    <source>
        <dbReference type="EMBL" id="PZO34621.1"/>
    </source>
</evidence>
<dbReference type="EMBL" id="QBMN01000200">
    <property type="protein sequence ID" value="PZO34621.1"/>
    <property type="molecule type" value="Genomic_DNA"/>
</dbReference>
<dbReference type="AlphaFoldDB" id="A0A2W4XFK3"/>
<proteinExistence type="predicted"/>
<name>A0A2W4XFK3_9CYAN</name>
<evidence type="ECO:0000313" key="2">
    <source>
        <dbReference type="Proteomes" id="UP000249081"/>
    </source>
</evidence>
<gene>
    <name evidence="1" type="ORF">DCF17_20130</name>
</gene>
<organism evidence="1 2">
    <name type="scientific">Shackletoniella antarctica</name>
    <dbReference type="NCBI Taxonomy" id="268115"/>
    <lineage>
        <taxon>Bacteria</taxon>
        <taxon>Bacillati</taxon>
        <taxon>Cyanobacteriota</taxon>
        <taxon>Cyanophyceae</taxon>
        <taxon>Oculatellales</taxon>
        <taxon>Oculatellaceae</taxon>
        <taxon>Shackletoniella</taxon>
    </lineage>
</organism>
<sequence>MWIIYKADLDAPGWESRQLQPQGSFTSILAEQRWHDGDFPQVGDRVYESRRNGDEVEARDGDWIVSTVEPFTSPEGNKMVVCHCTYSPIAPQWEPVERLAPISQAVMA</sequence>
<protein>
    <submittedName>
        <fullName evidence="1">Uncharacterized protein</fullName>
    </submittedName>
</protein>
<comment type="caution">
    <text evidence="1">The sequence shown here is derived from an EMBL/GenBank/DDBJ whole genome shotgun (WGS) entry which is preliminary data.</text>
</comment>
<reference evidence="2" key="1">
    <citation type="submission" date="2018-04" db="EMBL/GenBank/DDBJ databases">
        <authorList>
            <person name="Cornet L."/>
        </authorList>
    </citation>
    <scope>NUCLEOTIDE SEQUENCE [LARGE SCALE GENOMIC DNA]</scope>
</reference>